<feature type="domain" description="Integrase core" evidence="1">
    <location>
        <begin position="43"/>
        <end position="224"/>
    </location>
</feature>
<dbReference type="EMBL" id="CALNXK010000096">
    <property type="protein sequence ID" value="CAH3153198.1"/>
    <property type="molecule type" value="Genomic_DNA"/>
</dbReference>
<name>A0ABN8PXY8_9CNID</name>
<dbReference type="PANTHER" id="PTHR46791:SF13">
    <property type="entry name" value="CLR5 DOMAIN-CONTAINING PROTEIN"/>
    <property type="match status" value="1"/>
</dbReference>
<protein>
    <recommendedName>
        <fullName evidence="1">Integrase core domain-containing protein</fullName>
    </recommendedName>
</protein>
<proteinExistence type="predicted"/>
<accession>A0ABN8PXY8</accession>
<evidence type="ECO:0000313" key="2">
    <source>
        <dbReference type="EMBL" id="CAH3153198.1"/>
    </source>
</evidence>
<keyword evidence="3" id="KW-1185">Reference proteome</keyword>
<gene>
    <name evidence="2" type="ORF">PLOB_00049664</name>
</gene>
<comment type="caution">
    <text evidence="2">The sequence shown here is derived from an EMBL/GenBank/DDBJ whole genome shotgun (WGS) entry which is preliminary data.</text>
</comment>
<dbReference type="Proteomes" id="UP001159405">
    <property type="component" value="Unassembled WGS sequence"/>
</dbReference>
<sequence length="303" mass="35568">MWHTLRLDYGIQAPRRKVEGILQQVDPEGTALRKAHALRRRSYTNPGPNFAWHVDGYDKLKPYGFPIHGAVDGFSHRVMWLKICPLNNDPCHVASLFYNCVKSNRGCPRVLRTDCGTENVTMAAMQCYFRGNGNDDQAGLNAHRYGSSPTNQRIEGWWSFYRHERSTWWINFFKDLVETNIVDNASELSMSCLWFCFKDILQADLDHVRDHWNTHYIQKSRHDTVPGRPDELFYLPENSGFEDFRCPITEQQLDDMAVYCTTDEEENIFLEYFNYALESLNLHRPTNWREALILFQRLMQVSQ</sequence>
<dbReference type="PANTHER" id="PTHR46791">
    <property type="entry name" value="EXPRESSED PROTEIN"/>
    <property type="match status" value="1"/>
</dbReference>
<organism evidence="2 3">
    <name type="scientific">Porites lobata</name>
    <dbReference type="NCBI Taxonomy" id="104759"/>
    <lineage>
        <taxon>Eukaryota</taxon>
        <taxon>Metazoa</taxon>
        <taxon>Cnidaria</taxon>
        <taxon>Anthozoa</taxon>
        <taxon>Hexacorallia</taxon>
        <taxon>Scleractinia</taxon>
        <taxon>Fungiina</taxon>
        <taxon>Poritidae</taxon>
        <taxon>Porites</taxon>
    </lineage>
</organism>
<reference evidence="2 3" key="1">
    <citation type="submission" date="2022-05" db="EMBL/GenBank/DDBJ databases">
        <authorList>
            <consortium name="Genoscope - CEA"/>
            <person name="William W."/>
        </authorList>
    </citation>
    <scope>NUCLEOTIDE SEQUENCE [LARGE SCALE GENOMIC DNA]</scope>
</reference>
<evidence type="ECO:0000259" key="1">
    <source>
        <dbReference type="Pfam" id="PF24764"/>
    </source>
</evidence>
<dbReference type="InterPro" id="IPR058913">
    <property type="entry name" value="Integrase_dom_put"/>
</dbReference>
<evidence type="ECO:0000313" key="3">
    <source>
        <dbReference type="Proteomes" id="UP001159405"/>
    </source>
</evidence>
<dbReference type="Pfam" id="PF24764">
    <property type="entry name" value="rva_4"/>
    <property type="match status" value="1"/>
</dbReference>